<feature type="region of interest" description="Disordered" evidence="5">
    <location>
        <begin position="47"/>
        <end position="83"/>
    </location>
</feature>
<keyword evidence="3" id="KW-0862">Zinc</keyword>
<accession>A0AAF1BK90</accession>
<dbReference type="GO" id="GO:0008033">
    <property type="term" value="P:tRNA processing"/>
    <property type="evidence" value="ECO:0007669"/>
    <property type="project" value="UniProtKB-KW"/>
</dbReference>
<gene>
    <name evidence="6" type="primary">rnp4</name>
    <name evidence="6" type="ORF">LOC62_03G004320</name>
</gene>
<comment type="similarity">
    <text evidence="4">Belongs to the eukaryotic/archaeal RNase P protein component 4 family.</text>
</comment>
<dbReference type="GO" id="GO:0046872">
    <property type="term" value="F:metal ion binding"/>
    <property type="evidence" value="ECO:0007669"/>
    <property type="project" value="UniProtKB-KW"/>
</dbReference>
<evidence type="ECO:0000256" key="2">
    <source>
        <dbReference type="ARBA" id="ARBA00022723"/>
    </source>
</evidence>
<name>A0AAF1BK90_9TREE</name>
<keyword evidence="7" id="KW-1185">Reference proteome</keyword>
<evidence type="ECO:0000256" key="3">
    <source>
        <dbReference type="ARBA" id="ARBA00022833"/>
    </source>
</evidence>
<feature type="region of interest" description="Disordered" evidence="5">
    <location>
        <begin position="191"/>
        <end position="254"/>
    </location>
</feature>
<evidence type="ECO:0000313" key="6">
    <source>
        <dbReference type="EMBL" id="WOO80790.1"/>
    </source>
</evidence>
<evidence type="ECO:0000256" key="1">
    <source>
        <dbReference type="ARBA" id="ARBA00022694"/>
    </source>
</evidence>
<evidence type="ECO:0000256" key="5">
    <source>
        <dbReference type="SAM" id="MobiDB-lite"/>
    </source>
</evidence>
<evidence type="ECO:0000256" key="4">
    <source>
        <dbReference type="ARBA" id="ARBA00038402"/>
    </source>
</evidence>
<dbReference type="InterPro" id="IPR007175">
    <property type="entry name" value="Rpr2/Snm1/Rpp21"/>
</dbReference>
<sequence>MAKGKKDATSGGASAFPTGPPPVFSKDHVERANFAIQASLFLEQLAPASSSSASSPSSSLRAQRDRKGKYKATEPPLAGDAGADFPRLARAELRAMKKWTEHNQVKRDPSLKRSICAACSTLLVPGLTSRIRVKPSKTHGNVTTVTCLACSAHSAIPAPPGVPPEDGVDGPVRAKCRAKMRRVRAPFHQREMVPPKAAEPAAAATAAAADGDVEMGDGAAPKAAPLETKPSGHTVWAGDKRVEGWGVAQTTTTS</sequence>
<dbReference type="Proteomes" id="UP000827549">
    <property type="component" value="Chromosome 3"/>
</dbReference>
<dbReference type="GO" id="GO:0005655">
    <property type="term" value="C:nucleolar ribonuclease P complex"/>
    <property type="evidence" value="ECO:0007669"/>
    <property type="project" value="TreeGrafter"/>
</dbReference>
<keyword evidence="2" id="KW-0479">Metal-binding</keyword>
<dbReference type="PANTHER" id="PTHR14742:SF0">
    <property type="entry name" value="RIBONUCLEASE P PROTEIN SUBUNIT P21"/>
    <property type="match status" value="1"/>
</dbReference>
<dbReference type="EMBL" id="CP086716">
    <property type="protein sequence ID" value="WOO80790.1"/>
    <property type="molecule type" value="Genomic_DNA"/>
</dbReference>
<reference evidence="6" key="1">
    <citation type="submission" date="2023-10" db="EMBL/GenBank/DDBJ databases">
        <authorList>
            <person name="Noh H."/>
        </authorList>
    </citation>
    <scope>NUCLEOTIDE SEQUENCE</scope>
    <source>
        <strain evidence="6">DUCC4014</strain>
    </source>
</reference>
<organism evidence="6 7">
    <name type="scientific">Vanrija pseudolonga</name>
    <dbReference type="NCBI Taxonomy" id="143232"/>
    <lineage>
        <taxon>Eukaryota</taxon>
        <taxon>Fungi</taxon>
        <taxon>Dikarya</taxon>
        <taxon>Basidiomycota</taxon>
        <taxon>Agaricomycotina</taxon>
        <taxon>Tremellomycetes</taxon>
        <taxon>Trichosporonales</taxon>
        <taxon>Trichosporonaceae</taxon>
        <taxon>Vanrija</taxon>
    </lineage>
</organism>
<dbReference type="RefSeq" id="XP_062626822.1">
    <property type="nucleotide sequence ID" value="XM_062770838.1"/>
</dbReference>
<evidence type="ECO:0000313" key="7">
    <source>
        <dbReference type="Proteomes" id="UP000827549"/>
    </source>
</evidence>
<dbReference type="GeneID" id="87807558"/>
<feature type="region of interest" description="Disordered" evidence="5">
    <location>
        <begin position="1"/>
        <end position="28"/>
    </location>
</feature>
<proteinExistence type="inferred from homology"/>
<feature type="compositionally biased region" description="Low complexity" evidence="5">
    <location>
        <begin position="47"/>
        <end position="59"/>
    </location>
</feature>
<dbReference type="AlphaFoldDB" id="A0AAF1BK90"/>
<feature type="compositionally biased region" description="Low complexity" evidence="5">
    <location>
        <begin position="198"/>
        <end position="209"/>
    </location>
</feature>
<keyword evidence="1" id="KW-0819">tRNA processing</keyword>
<dbReference type="Pfam" id="PF04032">
    <property type="entry name" value="Rpr2"/>
    <property type="match status" value="1"/>
</dbReference>
<protein>
    <submittedName>
        <fullName evidence="6">Ribonuclease P protein component 4</fullName>
    </submittedName>
</protein>
<dbReference type="Gene3D" id="6.20.50.20">
    <property type="match status" value="1"/>
</dbReference>
<dbReference type="PANTHER" id="PTHR14742">
    <property type="entry name" value="RIBONUCLEASE P SUBUNIT P21"/>
    <property type="match status" value="1"/>
</dbReference>